<dbReference type="OrthoDB" id="6407690at2759"/>
<reference evidence="1" key="1">
    <citation type="submission" date="2020-08" db="EMBL/GenBank/DDBJ databases">
        <title>Multicomponent nature underlies the extraordinary mechanical properties of spider dragline silk.</title>
        <authorList>
            <person name="Kono N."/>
            <person name="Nakamura H."/>
            <person name="Mori M."/>
            <person name="Yoshida Y."/>
            <person name="Ohtoshi R."/>
            <person name="Malay A.D."/>
            <person name="Moran D.A.P."/>
            <person name="Tomita M."/>
            <person name="Numata K."/>
            <person name="Arakawa K."/>
        </authorList>
    </citation>
    <scope>NUCLEOTIDE SEQUENCE</scope>
</reference>
<proteinExistence type="predicted"/>
<dbReference type="Proteomes" id="UP000887013">
    <property type="component" value="Unassembled WGS sequence"/>
</dbReference>
<sequence>MMDIRFWPSLQVIAYARVARVILYMFDLETLNLDFQIRGRFSNNYIRQIKEKVSTCETPTLEANFTRLTLEPIKSTNQRTYQSLPIEIQEKLIGVVLALGEEVMLWYFCHSDTDLYNSNFDIRGILSWYSTGIIDRFETARGFIRNEDIGIGVRFYFACKYYFEEDAEWIWRTRSETMRNILQTVGQESVSTQYWVRALANRTALDWKQISRAGCEFLIRNCMGVRYFFKKLQSKEMRYGCIDIGLADEMIHHWDLYYCLSQMYAFELRRTFIHMAPDNVYKLFKSFLIWPFQLIFLDVVNLFKMFFNDAIFLALVCVLFDKISVRWQDHAYVDILKRYWKALSPQYGNRVKRHKTLKIIIQYVLKAPVPFDIEAYQNFIKSYDTAERDIEQHGFQYVFYPWTQSYNA</sequence>
<keyword evidence="2" id="KW-1185">Reference proteome</keyword>
<name>A0A8X6U2G0_NEPPI</name>
<evidence type="ECO:0000313" key="1">
    <source>
        <dbReference type="EMBL" id="GFT68360.1"/>
    </source>
</evidence>
<gene>
    <name evidence="1" type="primary">NCL1_47061</name>
    <name evidence="1" type="ORF">NPIL_75151</name>
</gene>
<organism evidence="1 2">
    <name type="scientific">Nephila pilipes</name>
    <name type="common">Giant wood spider</name>
    <name type="synonym">Nephila maculata</name>
    <dbReference type="NCBI Taxonomy" id="299642"/>
    <lineage>
        <taxon>Eukaryota</taxon>
        <taxon>Metazoa</taxon>
        <taxon>Ecdysozoa</taxon>
        <taxon>Arthropoda</taxon>
        <taxon>Chelicerata</taxon>
        <taxon>Arachnida</taxon>
        <taxon>Araneae</taxon>
        <taxon>Araneomorphae</taxon>
        <taxon>Entelegynae</taxon>
        <taxon>Araneoidea</taxon>
        <taxon>Nephilidae</taxon>
        <taxon>Nephila</taxon>
    </lineage>
</organism>
<accession>A0A8X6U2G0</accession>
<comment type="caution">
    <text evidence="1">The sequence shown here is derived from an EMBL/GenBank/DDBJ whole genome shotgun (WGS) entry which is preliminary data.</text>
</comment>
<dbReference type="AlphaFoldDB" id="A0A8X6U2G0"/>
<protein>
    <submittedName>
        <fullName evidence="1">Uncharacterized protein</fullName>
    </submittedName>
</protein>
<evidence type="ECO:0000313" key="2">
    <source>
        <dbReference type="Proteomes" id="UP000887013"/>
    </source>
</evidence>
<dbReference type="EMBL" id="BMAW01115945">
    <property type="protein sequence ID" value="GFT68360.1"/>
    <property type="molecule type" value="Genomic_DNA"/>
</dbReference>